<dbReference type="RefSeq" id="WP_167832957.1">
    <property type="nucleotide sequence ID" value="NZ_JAAVUM010000009.1"/>
</dbReference>
<evidence type="ECO:0000313" key="3">
    <source>
        <dbReference type="Proteomes" id="UP000587942"/>
    </source>
</evidence>
<protein>
    <submittedName>
        <fullName evidence="2">Uncharacterized protein</fullName>
    </submittedName>
</protein>
<keyword evidence="1" id="KW-1133">Transmembrane helix</keyword>
<proteinExistence type="predicted"/>
<reference evidence="2 3" key="1">
    <citation type="submission" date="2020-03" db="EMBL/GenBank/DDBJ databases">
        <authorList>
            <person name="Sun Q."/>
        </authorList>
    </citation>
    <scope>NUCLEOTIDE SEQUENCE [LARGE SCALE GENOMIC DNA]</scope>
    <source>
        <strain evidence="2 3">KACC 21451</strain>
    </source>
</reference>
<gene>
    <name evidence="2" type="ORF">GWK17_13895</name>
</gene>
<comment type="caution">
    <text evidence="2">The sequence shown here is derived from an EMBL/GenBank/DDBJ whole genome shotgun (WGS) entry which is preliminary data.</text>
</comment>
<keyword evidence="1" id="KW-0812">Transmembrane</keyword>
<feature type="transmembrane region" description="Helical" evidence="1">
    <location>
        <begin position="28"/>
        <end position="43"/>
    </location>
</feature>
<accession>A0A846TMH8</accession>
<organism evidence="2 3">
    <name type="scientific">Mesobacillus selenatarsenatis</name>
    <dbReference type="NCBI Taxonomy" id="388741"/>
    <lineage>
        <taxon>Bacteria</taxon>
        <taxon>Bacillati</taxon>
        <taxon>Bacillota</taxon>
        <taxon>Bacilli</taxon>
        <taxon>Bacillales</taxon>
        <taxon>Bacillaceae</taxon>
        <taxon>Mesobacillus</taxon>
    </lineage>
</organism>
<dbReference type="AlphaFoldDB" id="A0A846TMH8"/>
<evidence type="ECO:0000313" key="2">
    <source>
        <dbReference type="EMBL" id="NKE06547.1"/>
    </source>
</evidence>
<name>A0A846TMH8_9BACI</name>
<evidence type="ECO:0000256" key="1">
    <source>
        <dbReference type="SAM" id="Phobius"/>
    </source>
</evidence>
<feature type="transmembrane region" description="Helical" evidence="1">
    <location>
        <begin position="6"/>
        <end position="23"/>
    </location>
</feature>
<dbReference type="EMBL" id="JAAVUM010000009">
    <property type="protein sequence ID" value="NKE06547.1"/>
    <property type="molecule type" value="Genomic_DNA"/>
</dbReference>
<dbReference type="Proteomes" id="UP000587942">
    <property type="component" value="Unassembled WGS sequence"/>
</dbReference>
<sequence length="75" mass="8487">MAGTIFWLLIVAFGFLFIGGLIYKSWKLLLMSGLAVTLPSLYFGGAENWLRIIALVPLIPFGMSYFMARKRKISR</sequence>
<keyword evidence="1" id="KW-0472">Membrane</keyword>
<feature type="transmembrane region" description="Helical" evidence="1">
    <location>
        <begin position="49"/>
        <end position="68"/>
    </location>
</feature>